<dbReference type="PANTHER" id="PTHR43539">
    <property type="entry name" value="FLAVIN-BINDING MONOOXYGENASE-LIKE PROTEIN (AFU_ORTHOLOGUE AFUA_4G09220)"/>
    <property type="match status" value="1"/>
</dbReference>
<evidence type="ECO:0000313" key="3">
    <source>
        <dbReference type="Proteomes" id="UP000233565"/>
    </source>
</evidence>
<dbReference type="EMBL" id="PJBV01000035">
    <property type="protein sequence ID" value="PKH37357.1"/>
    <property type="molecule type" value="Genomic_DNA"/>
</dbReference>
<keyword evidence="1" id="KW-0560">Oxidoreductase</keyword>
<dbReference type="Pfam" id="PF13738">
    <property type="entry name" value="Pyr_redox_3"/>
    <property type="match status" value="1"/>
</dbReference>
<dbReference type="PANTHER" id="PTHR43539:SF78">
    <property type="entry name" value="FLAVIN-CONTAINING MONOOXYGENASE"/>
    <property type="match status" value="1"/>
</dbReference>
<protein>
    <submittedName>
        <fullName evidence="2">NAD(P)/FAD-dependent oxidoreductase</fullName>
    </submittedName>
</protein>
<keyword evidence="3" id="KW-1185">Reference proteome</keyword>
<reference evidence="2 3" key="1">
    <citation type="submission" date="2017-12" db="EMBL/GenBank/DDBJ databases">
        <title>Pharmacopeia of the Arctic Ocean.</title>
        <authorList>
            <person name="Collins E."/>
            <person name="Ducluzeau A.-L."/>
        </authorList>
    </citation>
    <scope>NUCLEOTIDE SEQUENCE [LARGE SCALE GENOMIC DNA]</scope>
    <source>
        <strain evidence="2 3">DSM 23325</strain>
    </source>
</reference>
<name>A0ABX4QRT5_9ACTN</name>
<comment type="caution">
    <text evidence="2">The sequence shown here is derived from an EMBL/GenBank/DDBJ whole genome shotgun (WGS) entry which is preliminary data.</text>
</comment>
<dbReference type="Gene3D" id="3.50.50.60">
    <property type="entry name" value="FAD/NAD(P)-binding domain"/>
    <property type="match status" value="1"/>
</dbReference>
<evidence type="ECO:0000313" key="2">
    <source>
        <dbReference type="EMBL" id="PKH37357.1"/>
    </source>
</evidence>
<proteinExistence type="predicted"/>
<dbReference type="RefSeq" id="WP_091193414.1">
    <property type="nucleotide sequence ID" value="NZ_FOKC01000001.1"/>
</dbReference>
<accession>A0ABX4QRT5</accession>
<gene>
    <name evidence="2" type="ORF">CXG46_18005</name>
</gene>
<dbReference type="SUPFAM" id="SSF51905">
    <property type="entry name" value="FAD/NAD(P)-binding domain"/>
    <property type="match status" value="1"/>
</dbReference>
<dbReference type="InterPro" id="IPR036188">
    <property type="entry name" value="FAD/NAD-bd_sf"/>
</dbReference>
<evidence type="ECO:0000256" key="1">
    <source>
        <dbReference type="ARBA" id="ARBA00023002"/>
    </source>
</evidence>
<organism evidence="2 3">
    <name type="scientific">Nocardioides alpinus</name>
    <dbReference type="NCBI Taxonomy" id="748909"/>
    <lineage>
        <taxon>Bacteria</taxon>
        <taxon>Bacillati</taxon>
        <taxon>Actinomycetota</taxon>
        <taxon>Actinomycetes</taxon>
        <taxon>Propionibacteriales</taxon>
        <taxon>Nocardioidaceae</taxon>
        <taxon>Nocardioides</taxon>
    </lineage>
</organism>
<sequence length="360" mass="38109">MAVLDSVVVGAGQAGLAASYFLRQRGVDHVVLDANPQPGGAWQHRWASLSMADVHGVADLPASTAPAGSGRAANAVVPDYFGDYEREQGLPVVRPVRVDRVESDGDLLVVRAGDLEWRTRTLVNASGTWTRPFVPYYPGIGDFTGEQVHTAHYPGAEHFRGRRVLVVGGGASAVQFLGELAPVTDTLWVTRRPPVWREDFDAAAGLAAVTAVEERVRRGLPPASVVSVTGLALRPQEQEAARLGAYERLPMFERIEADGVRWSDPPTGSGRAAFERVDAILWATGFRPAVDHLAPLGLRTAEGGIALVPVRGNVQGATTAARDPRVQLVGYGPSASTIGAPRAGRQAALAVSRFLVAAAA</sequence>
<dbReference type="Proteomes" id="UP000233565">
    <property type="component" value="Unassembled WGS sequence"/>
</dbReference>
<dbReference type="PRINTS" id="PR00368">
    <property type="entry name" value="FADPNR"/>
</dbReference>
<dbReference type="PRINTS" id="PR00469">
    <property type="entry name" value="PNDRDTASEII"/>
</dbReference>
<dbReference type="InterPro" id="IPR050982">
    <property type="entry name" value="Auxin_biosynth/cation_transpt"/>
</dbReference>